<dbReference type="PANTHER" id="PTHR34072:SF52">
    <property type="entry name" value="RIBONUCLEASE H"/>
    <property type="match status" value="1"/>
</dbReference>
<keyword evidence="3" id="KW-0540">Nuclease</keyword>
<organism evidence="8">
    <name type="scientific">Tanacetum cinerariifolium</name>
    <name type="common">Dalmatian daisy</name>
    <name type="synonym">Chrysanthemum cinerariifolium</name>
    <dbReference type="NCBI Taxonomy" id="118510"/>
    <lineage>
        <taxon>Eukaryota</taxon>
        <taxon>Viridiplantae</taxon>
        <taxon>Streptophyta</taxon>
        <taxon>Embryophyta</taxon>
        <taxon>Tracheophyta</taxon>
        <taxon>Spermatophyta</taxon>
        <taxon>Magnoliopsida</taxon>
        <taxon>eudicotyledons</taxon>
        <taxon>Gunneridae</taxon>
        <taxon>Pentapetalae</taxon>
        <taxon>asterids</taxon>
        <taxon>campanulids</taxon>
        <taxon>Asterales</taxon>
        <taxon>Asteraceae</taxon>
        <taxon>Asteroideae</taxon>
        <taxon>Anthemideae</taxon>
        <taxon>Anthemidinae</taxon>
        <taxon>Tanacetum</taxon>
    </lineage>
</organism>
<gene>
    <name evidence="8" type="ORF">Tci_827644</name>
</gene>
<evidence type="ECO:0000256" key="5">
    <source>
        <dbReference type="ARBA" id="ARBA00022801"/>
    </source>
</evidence>
<feature type="domain" description="Reverse transcriptase RNase H-like" evidence="7">
    <location>
        <begin position="5"/>
        <end position="79"/>
    </location>
</feature>
<evidence type="ECO:0000256" key="2">
    <source>
        <dbReference type="ARBA" id="ARBA00022695"/>
    </source>
</evidence>
<reference evidence="8" key="1">
    <citation type="journal article" date="2019" name="Sci. Rep.">
        <title>Draft genome of Tanacetum cinerariifolium, the natural source of mosquito coil.</title>
        <authorList>
            <person name="Yamashiro T."/>
            <person name="Shiraishi A."/>
            <person name="Satake H."/>
            <person name="Nakayama K."/>
        </authorList>
    </citation>
    <scope>NUCLEOTIDE SEQUENCE</scope>
</reference>
<name>A0A699Q450_TANCI</name>
<evidence type="ECO:0000256" key="1">
    <source>
        <dbReference type="ARBA" id="ARBA00022679"/>
    </source>
</evidence>
<keyword evidence="1" id="KW-0808">Transferase</keyword>
<dbReference type="EMBL" id="BKCJ010966199">
    <property type="protein sequence ID" value="GFC55674.1"/>
    <property type="molecule type" value="Genomic_DNA"/>
</dbReference>
<evidence type="ECO:0000256" key="6">
    <source>
        <dbReference type="ARBA" id="ARBA00022918"/>
    </source>
</evidence>
<comment type="caution">
    <text evidence="8">The sequence shown here is derived from an EMBL/GenBank/DDBJ whole genome shotgun (WGS) entry which is preliminary data.</text>
</comment>
<dbReference type="SUPFAM" id="SSF56672">
    <property type="entry name" value="DNA/RNA polymerases"/>
    <property type="match status" value="1"/>
</dbReference>
<keyword evidence="2" id="KW-0548">Nucleotidyltransferase</keyword>
<dbReference type="AlphaFoldDB" id="A0A699Q450"/>
<evidence type="ECO:0000256" key="3">
    <source>
        <dbReference type="ARBA" id="ARBA00022722"/>
    </source>
</evidence>
<proteinExistence type="predicted"/>
<evidence type="ECO:0000259" key="7">
    <source>
        <dbReference type="Pfam" id="PF17917"/>
    </source>
</evidence>
<keyword evidence="5" id="KW-0378">Hydrolase</keyword>
<keyword evidence="6" id="KW-0695">RNA-directed DNA polymerase</keyword>
<dbReference type="GO" id="GO:0004519">
    <property type="term" value="F:endonuclease activity"/>
    <property type="evidence" value="ECO:0007669"/>
    <property type="project" value="UniProtKB-KW"/>
</dbReference>
<accession>A0A699Q450</accession>
<dbReference type="GO" id="GO:0003964">
    <property type="term" value="F:RNA-directed DNA polymerase activity"/>
    <property type="evidence" value="ECO:0007669"/>
    <property type="project" value="UniProtKB-KW"/>
</dbReference>
<evidence type="ECO:0000313" key="8">
    <source>
        <dbReference type="EMBL" id="GFC55674.1"/>
    </source>
</evidence>
<feature type="non-terminal residue" evidence="8">
    <location>
        <position position="226"/>
    </location>
</feature>
<dbReference type="CDD" id="cd09274">
    <property type="entry name" value="RNase_HI_RT_Ty3"/>
    <property type="match status" value="1"/>
</dbReference>
<dbReference type="InterPro" id="IPR041373">
    <property type="entry name" value="RT_RNaseH"/>
</dbReference>
<dbReference type="Pfam" id="PF17917">
    <property type="entry name" value="RT_RNaseH"/>
    <property type="match status" value="1"/>
</dbReference>
<protein>
    <submittedName>
        <fullName evidence="8">Retrotransposon protein, putative, Ty3-gypsy subclass</fullName>
    </submittedName>
</protein>
<keyword evidence="4" id="KW-0255">Endonuclease</keyword>
<sequence>MQHGKVIAYASRQLKPYEVNYPTHALELAAVVFALNIWRHYLYGESCDVFTDHKSLKYIFTQRELNMRQRRWLELLKDYDTNIQYHSGKANVVADALSRKSGMIAGIRVEEEIIRDLERLDIEIYVRGQHGYWASLRIEPDLISRIKEAQKEDSEIWTIVENLDKQVKIEHQRASGLLQQLDIPVWKWDEISMDFVTGLPPTQRRHDAIWVVVDRLTKSAHFLPIR</sequence>
<dbReference type="PANTHER" id="PTHR34072">
    <property type="entry name" value="ENZYMATIC POLYPROTEIN-RELATED"/>
    <property type="match status" value="1"/>
</dbReference>
<evidence type="ECO:0000256" key="4">
    <source>
        <dbReference type="ARBA" id="ARBA00022759"/>
    </source>
</evidence>
<dbReference type="GO" id="GO:0016787">
    <property type="term" value="F:hydrolase activity"/>
    <property type="evidence" value="ECO:0007669"/>
    <property type="project" value="UniProtKB-KW"/>
</dbReference>
<dbReference type="InterPro" id="IPR043502">
    <property type="entry name" value="DNA/RNA_pol_sf"/>
</dbReference>